<evidence type="ECO:0000313" key="4">
    <source>
        <dbReference type="Proteomes" id="UP001327027"/>
    </source>
</evidence>
<feature type="region of interest" description="Disordered" evidence="2">
    <location>
        <begin position="214"/>
        <end position="254"/>
    </location>
</feature>
<feature type="coiled-coil region" evidence="1">
    <location>
        <begin position="25"/>
        <end position="90"/>
    </location>
</feature>
<reference evidence="3 4" key="1">
    <citation type="journal article" date="2013" name="Int. J. Syst. Evol. Microbiol.">
        <title>Aquimarina gracilis sp. nov., isolated from the gut microflora of a mussel, Mytilus coruscus, and emended description of Aquimarina spongiae.</title>
        <authorList>
            <person name="Park S.C."/>
            <person name="Choe H.N."/>
            <person name="Baik K.S."/>
            <person name="Seong C.N."/>
        </authorList>
    </citation>
    <scope>NUCLEOTIDE SEQUENCE [LARGE SCALE GENOMIC DNA]</scope>
    <source>
        <strain evidence="3 4">PSC32</strain>
    </source>
</reference>
<name>A0ABU5ZTT8_9FLAO</name>
<keyword evidence="1" id="KW-0175">Coiled coil</keyword>
<dbReference type="Proteomes" id="UP001327027">
    <property type="component" value="Unassembled WGS sequence"/>
</dbReference>
<gene>
    <name evidence="3" type="ORF">U6A24_08015</name>
</gene>
<dbReference type="RefSeq" id="WP_324179423.1">
    <property type="nucleotide sequence ID" value="NZ_BAABAW010000007.1"/>
</dbReference>
<accession>A0ABU5ZTT8</accession>
<comment type="caution">
    <text evidence="3">The sequence shown here is derived from an EMBL/GenBank/DDBJ whole genome shotgun (WGS) entry which is preliminary data.</text>
</comment>
<dbReference type="EMBL" id="JAYKLX010000003">
    <property type="protein sequence ID" value="MEB3345398.1"/>
    <property type="molecule type" value="Genomic_DNA"/>
</dbReference>
<protein>
    <submittedName>
        <fullName evidence="3">Uncharacterized protein</fullName>
    </submittedName>
</protein>
<proteinExistence type="predicted"/>
<organism evidence="3 4">
    <name type="scientific">Aquimarina gracilis</name>
    <dbReference type="NCBI Taxonomy" id="874422"/>
    <lineage>
        <taxon>Bacteria</taxon>
        <taxon>Pseudomonadati</taxon>
        <taxon>Bacteroidota</taxon>
        <taxon>Flavobacteriia</taxon>
        <taxon>Flavobacteriales</taxon>
        <taxon>Flavobacteriaceae</taxon>
        <taxon>Aquimarina</taxon>
    </lineage>
</organism>
<sequence length="327" mass="37552">MIDFLKDRTCCEDRGIDDPDAQDCLDKWREKLEDVSNEYNKLSAETSKDEEEYLNSLGWQNRLKNWDERIKDTDEKANEVLRELEFFLEQAKLVCDNSEVTTDALEQLLGLGKSIFDCFFTYQSKKEGLKDMIVDFKKTIECLKNSSDEDKAEVMKCIETYEQKIIVVCDMQDAILKQLLETYKCASLLSVAICGDGGLEDKIEDLEDIFKGDDSMGGDYGDYPSGDDDDDDNDDGKKTRKKRPRHDHDNSYSYPCNDMIVKPMPKFPINDSDYYNNIESDLVVAINETERLRKEWVQSKKESDKSLSHKTSLIEAITAAEAAENAK</sequence>
<feature type="compositionally biased region" description="Acidic residues" evidence="2">
    <location>
        <begin position="225"/>
        <end position="234"/>
    </location>
</feature>
<evidence type="ECO:0000256" key="2">
    <source>
        <dbReference type="SAM" id="MobiDB-lite"/>
    </source>
</evidence>
<keyword evidence="4" id="KW-1185">Reference proteome</keyword>
<evidence type="ECO:0000256" key="1">
    <source>
        <dbReference type="SAM" id="Coils"/>
    </source>
</evidence>
<evidence type="ECO:0000313" key="3">
    <source>
        <dbReference type="EMBL" id="MEB3345398.1"/>
    </source>
</evidence>